<accession>A0A2X3I6P4</accession>
<dbReference type="Proteomes" id="UP000250675">
    <property type="component" value="Unassembled WGS sequence"/>
</dbReference>
<gene>
    <name evidence="3" type="ORF">NCTC5051_03335</name>
    <name evidence="2" type="ORF">NCTC5052_02963</name>
    <name evidence="4" type="ORF">NCTC5053_06579</name>
    <name evidence="1" type="ORF">NCTC9645_06334</name>
</gene>
<dbReference type="EMBL" id="UGLJ01000002">
    <property type="protein sequence ID" value="STT94524.1"/>
    <property type="molecule type" value="Genomic_DNA"/>
</dbReference>
<evidence type="ECO:0000313" key="4">
    <source>
        <dbReference type="EMBL" id="STV62469.1"/>
    </source>
</evidence>
<sequence length="57" mass="6528">MQSIFECVGFETGILRETSHRDAPFVKSGDNVNSVPVSRHNFFSFHYSFTLKSYPRG</sequence>
<dbReference type="Proteomes" id="UP000254103">
    <property type="component" value="Unassembled WGS sequence"/>
</dbReference>
<dbReference type="EMBL" id="UGLU01000001">
    <property type="protein sequence ID" value="STU52149.1"/>
    <property type="molecule type" value="Genomic_DNA"/>
</dbReference>
<dbReference type="Proteomes" id="UP000254141">
    <property type="component" value="Unassembled WGS sequence"/>
</dbReference>
<dbReference type="Proteomes" id="UP000254387">
    <property type="component" value="Unassembled WGS sequence"/>
</dbReference>
<name>A0A2X3I6P4_KLEPN</name>
<evidence type="ECO:0000313" key="5">
    <source>
        <dbReference type="Proteomes" id="UP000250675"/>
    </source>
</evidence>
<dbReference type="EMBL" id="UASO01000010">
    <property type="protein sequence ID" value="SQC88192.1"/>
    <property type="molecule type" value="Genomic_DNA"/>
</dbReference>
<organism evidence="1 5">
    <name type="scientific">Klebsiella pneumoniae</name>
    <dbReference type="NCBI Taxonomy" id="573"/>
    <lineage>
        <taxon>Bacteria</taxon>
        <taxon>Pseudomonadati</taxon>
        <taxon>Pseudomonadota</taxon>
        <taxon>Gammaproteobacteria</taxon>
        <taxon>Enterobacterales</taxon>
        <taxon>Enterobacteriaceae</taxon>
        <taxon>Klebsiella/Raoultella group</taxon>
        <taxon>Klebsiella</taxon>
        <taxon>Klebsiella pneumoniae complex</taxon>
    </lineage>
</organism>
<evidence type="ECO:0000313" key="8">
    <source>
        <dbReference type="Proteomes" id="UP000254387"/>
    </source>
</evidence>
<proteinExistence type="predicted"/>
<protein>
    <submittedName>
        <fullName evidence="1">Uncharacterized protein</fullName>
    </submittedName>
</protein>
<evidence type="ECO:0000313" key="2">
    <source>
        <dbReference type="EMBL" id="STT94524.1"/>
    </source>
</evidence>
<evidence type="ECO:0000313" key="6">
    <source>
        <dbReference type="Proteomes" id="UP000254103"/>
    </source>
</evidence>
<evidence type="ECO:0000313" key="7">
    <source>
        <dbReference type="Proteomes" id="UP000254141"/>
    </source>
</evidence>
<reference evidence="5 6" key="1">
    <citation type="submission" date="2018-06" db="EMBL/GenBank/DDBJ databases">
        <authorList>
            <consortium name="Pathogen Informatics"/>
            <person name="Doyle S."/>
        </authorList>
    </citation>
    <scope>NUCLEOTIDE SEQUENCE [LARGE SCALE GENOMIC DNA]</scope>
    <source>
        <strain evidence="3 7">NCTC5051</strain>
        <strain evidence="2 6">NCTC5052</strain>
        <strain evidence="4 8">NCTC5053</strain>
        <strain evidence="1 5">NCTC9645</strain>
    </source>
</reference>
<dbReference type="EMBL" id="UGMN01000004">
    <property type="protein sequence ID" value="STV62469.1"/>
    <property type="molecule type" value="Genomic_DNA"/>
</dbReference>
<dbReference type="AlphaFoldDB" id="A0A2X3I6P4"/>
<evidence type="ECO:0000313" key="1">
    <source>
        <dbReference type="EMBL" id="SQC88192.1"/>
    </source>
</evidence>
<evidence type="ECO:0000313" key="3">
    <source>
        <dbReference type="EMBL" id="STU52149.1"/>
    </source>
</evidence>